<feature type="chain" id="PRO_5032500965" evidence="1">
    <location>
        <begin position="22"/>
        <end position="262"/>
    </location>
</feature>
<reference evidence="2 3" key="1">
    <citation type="submission" date="2018-08" db="EMBL/GenBank/DDBJ databases">
        <authorList>
            <consortium name="Pathogen Informatics"/>
        </authorList>
    </citation>
    <scope>NUCLEOTIDE SEQUENCE [LARGE SCALE GENOMIC DNA]</scope>
    <source>
        <strain evidence="2 3">EuSCAPE_IT371</strain>
    </source>
</reference>
<feature type="signal peptide" evidence="1">
    <location>
        <begin position="1"/>
        <end position="21"/>
    </location>
</feature>
<proteinExistence type="predicted"/>
<keyword evidence="1" id="KW-0732">Signal</keyword>
<organism evidence="2 3">
    <name type="scientific">Klebsiella quasivariicola</name>
    <dbReference type="NCBI Taxonomy" id="2026240"/>
    <lineage>
        <taxon>Bacteria</taxon>
        <taxon>Pseudomonadati</taxon>
        <taxon>Pseudomonadota</taxon>
        <taxon>Gammaproteobacteria</taxon>
        <taxon>Enterobacterales</taxon>
        <taxon>Enterobacteriaceae</taxon>
        <taxon>Klebsiella/Raoultella group</taxon>
        <taxon>Klebsiella</taxon>
        <taxon>Klebsiella pneumoniae complex</taxon>
    </lineage>
</organism>
<comment type="caution">
    <text evidence="2">The sequence shown here is derived from an EMBL/GenBank/DDBJ whole genome shotgun (WGS) entry which is preliminary data.</text>
</comment>
<evidence type="ECO:0000256" key="1">
    <source>
        <dbReference type="SAM" id="SignalP"/>
    </source>
</evidence>
<dbReference type="Proteomes" id="UP000257712">
    <property type="component" value="Unassembled WGS sequence"/>
</dbReference>
<dbReference type="EMBL" id="UJZG01000002">
    <property type="protein sequence ID" value="SXD89956.1"/>
    <property type="molecule type" value="Genomic_DNA"/>
</dbReference>
<sequence>MKKLIVISAFIIFALSPPAISKQITSHLKMVDGYFNGILTANDDEPIWFGILEFDFLGSQHLTCRMDSMHTSGDATDRMSSVNYRCQNGFSVQLSKKENDRYATLSLQNINFDSGDERQLGSYKVNSSIPLTMIENNKYNDNLFNKRNAERERWVKENTVDVFSACDIIMSSHLLAYQMVNAGTQNNSAGRNEIRDALSKLYPENADEMAQSFISFHSGDKEPFGMPLTFGVKGLMIKMCTDHPGDYIPEFGSLVMSGKIFR</sequence>
<name>A0A8B4TQM4_9ENTR</name>
<accession>A0A8B4TQM4</accession>
<evidence type="ECO:0000313" key="3">
    <source>
        <dbReference type="Proteomes" id="UP000257712"/>
    </source>
</evidence>
<gene>
    <name evidence="2" type="ORF">SAMEA3538780_00989</name>
</gene>
<evidence type="ECO:0000313" key="2">
    <source>
        <dbReference type="EMBL" id="SXD89956.1"/>
    </source>
</evidence>
<protein>
    <submittedName>
        <fullName evidence="2">Uncharacterized protein</fullName>
    </submittedName>
</protein>
<dbReference type="RefSeq" id="WP_117126287.1">
    <property type="nucleotide sequence ID" value="NZ_UJZG01000002.1"/>
</dbReference>
<dbReference type="AlphaFoldDB" id="A0A8B4TQM4"/>